<dbReference type="SUPFAM" id="SSF51735">
    <property type="entry name" value="NAD(P)-binding Rossmann-fold domains"/>
    <property type="match status" value="1"/>
</dbReference>
<keyword evidence="5" id="KW-1185">Reference proteome</keyword>
<evidence type="ECO:0000313" key="5">
    <source>
        <dbReference type="Proteomes" id="UP000001357"/>
    </source>
</evidence>
<evidence type="ECO:0000256" key="2">
    <source>
        <dbReference type="ARBA" id="ARBA00023277"/>
    </source>
</evidence>
<evidence type="ECO:0000259" key="3">
    <source>
        <dbReference type="Pfam" id="PF01370"/>
    </source>
</evidence>
<dbReference type="EMBL" id="CH991571">
    <property type="protein sequence ID" value="EDQ85749.1"/>
    <property type="molecule type" value="Genomic_DNA"/>
</dbReference>
<dbReference type="InParanoid" id="A9V9M9"/>
<sequence length="346" mass="37680">MSIKLVILGAGGLVGARLCEQLIKLEEMHVSPTETAKLGKIVLFDVKDPAAVSQAVRDDPRTSVVLGDLTDKETMVKLLDPEGHAHVTTIHLAALLSGYAEENFDLGMKINLFGSINVMEAVRGLTATLGRPQIYVYVSTDYVTCFNDYNKSHPVHEESFRLSPVSYGCQKACVELLLCDYTRKGFIDGRVGRLSAVIGRPGWSNSISYPYTGIFTQTLEGKDYEVPLPMDVPYPCSALNNNVAGLIHLASKVDGEAMGHNRVVQLPAKSFTLAMIWEAAQAVAQEEGIKIGTIKQVEAAGGTTTVKEINVCPHVDCSKAEKLGLPMDVGLKDIIRDYVHTYINKK</sequence>
<dbReference type="KEGG" id="mbr:MONBRDRAFT_34110"/>
<dbReference type="PANTHER" id="PTHR43103:SF3">
    <property type="entry name" value="ADP-L-GLYCERO-D-MANNO-HEPTOSE-6-EPIMERASE"/>
    <property type="match status" value="1"/>
</dbReference>
<dbReference type="Proteomes" id="UP000001357">
    <property type="component" value="Unassembled WGS sequence"/>
</dbReference>
<reference evidence="4 5" key="1">
    <citation type="journal article" date="2008" name="Nature">
        <title>The genome of the choanoflagellate Monosiga brevicollis and the origin of metazoans.</title>
        <authorList>
            <consortium name="JGI Sequencing"/>
            <person name="King N."/>
            <person name="Westbrook M.J."/>
            <person name="Young S.L."/>
            <person name="Kuo A."/>
            <person name="Abedin M."/>
            <person name="Chapman J."/>
            <person name="Fairclough S."/>
            <person name="Hellsten U."/>
            <person name="Isogai Y."/>
            <person name="Letunic I."/>
            <person name="Marr M."/>
            <person name="Pincus D."/>
            <person name="Putnam N."/>
            <person name="Rokas A."/>
            <person name="Wright K.J."/>
            <person name="Zuzow R."/>
            <person name="Dirks W."/>
            <person name="Good M."/>
            <person name="Goodstein D."/>
            <person name="Lemons D."/>
            <person name="Li W."/>
            <person name="Lyons J.B."/>
            <person name="Morris A."/>
            <person name="Nichols S."/>
            <person name="Richter D.J."/>
            <person name="Salamov A."/>
            <person name="Bork P."/>
            <person name="Lim W.A."/>
            <person name="Manning G."/>
            <person name="Miller W.T."/>
            <person name="McGinnis W."/>
            <person name="Shapiro H."/>
            <person name="Tjian R."/>
            <person name="Grigoriev I.V."/>
            <person name="Rokhsar D."/>
        </authorList>
    </citation>
    <scope>NUCLEOTIDE SEQUENCE [LARGE SCALE GENOMIC DNA]</scope>
    <source>
        <strain evidence="5">MX1 / ATCC 50154</strain>
    </source>
</reference>
<proteinExistence type="predicted"/>
<keyword evidence="1" id="KW-0521">NADP</keyword>
<dbReference type="RefSeq" id="XP_001749464.1">
    <property type="nucleotide sequence ID" value="XM_001749412.1"/>
</dbReference>
<dbReference type="GeneID" id="5894716"/>
<organism evidence="4 5">
    <name type="scientific">Monosiga brevicollis</name>
    <name type="common">Choanoflagellate</name>
    <dbReference type="NCBI Taxonomy" id="81824"/>
    <lineage>
        <taxon>Eukaryota</taxon>
        <taxon>Choanoflagellata</taxon>
        <taxon>Craspedida</taxon>
        <taxon>Salpingoecidae</taxon>
        <taxon>Monosiga</taxon>
    </lineage>
</organism>
<dbReference type="Gene3D" id="3.90.25.10">
    <property type="entry name" value="UDP-galactose 4-epimerase, domain 1"/>
    <property type="match status" value="1"/>
</dbReference>
<keyword evidence="2" id="KW-0119">Carbohydrate metabolism</keyword>
<dbReference type="PANTHER" id="PTHR43103">
    <property type="entry name" value="NUCLEOSIDE-DIPHOSPHATE-SUGAR EPIMERASE"/>
    <property type="match status" value="1"/>
</dbReference>
<dbReference type="InterPro" id="IPR001509">
    <property type="entry name" value="Epimerase_deHydtase"/>
</dbReference>
<gene>
    <name evidence="4" type="ORF">MONBRDRAFT_34110</name>
</gene>
<dbReference type="STRING" id="81824.A9V9M9"/>
<dbReference type="Pfam" id="PF01370">
    <property type="entry name" value="Epimerase"/>
    <property type="match status" value="1"/>
</dbReference>
<dbReference type="OMA" id="FGHFRQV"/>
<dbReference type="AlphaFoldDB" id="A9V9M9"/>
<accession>A9V9M9</accession>
<name>A9V9M9_MONBE</name>
<protein>
    <recommendedName>
        <fullName evidence="3">NAD-dependent epimerase/dehydratase domain-containing protein</fullName>
    </recommendedName>
</protein>
<feature type="domain" description="NAD-dependent epimerase/dehydratase" evidence="3">
    <location>
        <begin position="6"/>
        <end position="201"/>
    </location>
</feature>
<dbReference type="InterPro" id="IPR036291">
    <property type="entry name" value="NAD(P)-bd_dom_sf"/>
</dbReference>
<evidence type="ECO:0000256" key="1">
    <source>
        <dbReference type="ARBA" id="ARBA00022857"/>
    </source>
</evidence>
<dbReference type="Gene3D" id="3.40.50.720">
    <property type="entry name" value="NAD(P)-binding Rossmann-like Domain"/>
    <property type="match status" value="1"/>
</dbReference>
<evidence type="ECO:0000313" key="4">
    <source>
        <dbReference type="EMBL" id="EDQ85749.1"/>
    </source>
</evidence>
<dbReference type="eggNOG" id="KOG2774">
    <property type="taxonomic scope" value="Eukaryota"/>
</dbReference>